<dbReference type="eggNOG" id="COG5002">
    <property type="taxonomic scope" value="Bacteria"/>
</dbReference>
<evidence type="ECO:0000256" key="9">
    <source>
        <dbReference type="ARBA" id="ARBA00022777"/>
    </source>
</evidence>
<evidence type="ECO:0000259" key="16">
    <source>
        <dbReference type="PROSITE" id="PS50885"/>
    </source>
</evidence>
<dbReference type="GO" id="GO:0000155">
    <property type="term" value="F:phosphorelay sensor kinase activity"/>
    <property type="evidence" value="ECO:0007669"/>
    <property type="project" value="InterPro"/>
</dbReference>
<dbReference type="EC" id="2.7.13.3" evidence="3"/>
<dbReference type="FunFam" id="1.10.287.130:FF:000001">
    <property type="entry name" value="Two-component sensor histidine kinase"/>
    <property type="match status" value="1"/>
</dbReference>
<dbReference type="GeneID" id="44996829"/>
<dbReference type="InterPro" id="IPR005467">
    <property type="entry name" value="His_kinase_dom"/>
</dbReference>
<dbReference type="Pfam" id="PF00512">
    <property type="entry name" value="HisKA"/>
    <property type="match status" value="1"/>
</dbReference>
<dbReference type="PROSITE" id="PS50885">
    <property type="entry name" value="HAMP"/>
    <property type="match status" value="1"/>
</dbReference>
<name>Q97M81_CLOAB</name>
<dbReference type="InterPro" id="IPR003594">
    <property type="entry name" value="HATPase_dom"/>
</dbReference>
<dbReference type="InterPro" id="IPR050398">
    <property type="entry name" value="HssS/ArlS-like"/>
</dbReference>
<feature type="transmembrane region" description="Helical" evidence="14">
    <location>
        <begin position="183"/>
        <end position="206"/>
    </location>
</feature>
<comment type="subcellular location">
    <subcellularLocation>
        <location evidence="2">Cell membrane</location>
        <topology evidence="2">Multi-pass membrane protein</topology>
    </subcellularLocation>
</comment>
<dbReference type="InterPro" id="IPR003660">
    <property type="entry name" value="HAMP_dom"/>
</dbReference>
<keyword evidence="4" id="KW-1003">Cell membrane</keyword>
<evidence type="ECO:0000256" key="6">
    <source>
        <dbReference type="ARBA" id="ARBA00022679"/>
    </source>
</evidence>
<dbReference type="FunFam" id="3.30.565.10:FF:000006">
    <property type="entry name" value="Sensor histidine kinase WalK"/>
    <property type="match status" value="1"/>
</dbReference>
<reference evidence="17 18" key="1">
    <citation type="journal article" date="2001" name="J. Bacteriol.">
        <title>Genome sequence and comparative analysis of the solvent-producing bacterium Clostridium acetobutylicum.</title>
        <authorList>
            <person name="Nolling J."/>
            <person name="Breton G."/>
            <person name="Omelchenko M.V."/>
            <person name="Makarova K.S."/>
            <person name="Zeng Q."/>
            <person name="Gibson R."/>
            <person name="Lee H.M."/>
            <person name="Dubois J."/>
            <person name="Qiu D."/>
            <person name="Hitti J."/>
            <person name="Wolf Y.I."/>
            <person name="Tatusov R.L."/>
            <person name="Sabathe F."/>
            <person name="Doucette-Stamm L."/>
            <person name="Soucaille P."/>
            <person name="Daly M.J."/>
            <person name="Bennett G.N."/>
            <person name="Koonin E.V."/>
            <person name="Smith D.R."/>
        </authorList>
    </citation>
    <scope>NUCLEOTIDE SEQUENCE [LARGE SCALE GENOMIC DNA]</scope>
    <source>
        <strain evidence="18">ATCC 824 / DSM 792 / JCM 1419 / LMG 5710 / VKM B-1787</strain>
    </source>
</reference>
<dbReference type="PANTHER" id="PTHR45528">
    <property type="entry name" value="SENSOR HISTIDINE KINASE CPXA"/>
    <property type="match status" value="1"/>
</dbReference>
<feature type="domain" description="Histidine kinase" evidence="15">
    <location>
        <begin position="275"/>
        <end position="495"/>
    </location>
</feature>
<dbReference type="SMART" id="SM00387">
    <property type="entry name" value="HATPase_c"/>
    <property type="match status" value="1"/>
</dbReference>
<dbReference type="InterPro" id="IPR004358">
    <property type="entry name" value="Sig_transdc_His_kin-like_C"/>
</dbReference>
<evidence type="ECO:0000313" key="17">
    <source>
        <dbReference type="EMBL" id="AAK78298.1"/>
    </source>
</evidence>
<comment type="catalytic activity">
    <reaction evidence="1">
        <text>ATP + protein L-histidine = ADP + protein N-phospho-L-histidine.</text>
        <dbReference type="EC" id="2.7.13.3"/>
    </reaction>
</comment>
<dbReference type="RefSeq" id="WP_010963640.1">
    <property type="nucleotide sequence ID" value="NC_003030.1"/>
</dbReference>
<keyword evidence="13 14" id="KW-0472">Membrane</keyword>
<evidence type="ECO:0000256" key="4">
    <source>
        <dbReference type="ARBA" id="ARBA00022475"/>
    </source>
</evidence>
<keyword evidence="9 17" id="KW-0418">Kinase</keyword>
<keyword evidence="12" id="KW-0902">Two-component regulatory system</keyword>
<dbReference type="SMART" id="SM00304">
    <property type="entry name" value="HAMP"/>
    <property type="match status" value="1"/>
</dbReference>
<keyword evidence="8" id="KW-0547">Nucleotide-binding</keyword>
<dbReference type="SMART" id="SM00388">
    <property type="entry name" value="HisKA"/>
    <property type="match status" value="1"/>
</dbReference>
<proteinExistence type="predicted"/>
<evidence type="ECO:0000256" key="2">
    <source>
        <dbReference type="ARBA" id="ARBA00004651"/>
    </source>
</evidence>
<dbReference type="STRING" id="272562.CA_C0317"/>
<dbReference type="InterPro" id="IPR036097">
    <property type="entry name" value="HisK_dim/P_sf"/>
</dbReference>
<keyword evidence="5" id="KW-0597">Phosphoprotein</keyword>
<dbReference type="SUPFAM" id="SSF55874">
    <property type="entry name" value="ATPase domain of HSP90 chaperone/DNA topoisomerase II/histidine kinase"/>
    <property type="match status" value="1"/>
</dbReference>
<dbReference type="InterPro" id="IPR036890">
    <property type="entry name" value="HATPase_C_sf"/>
</dbReference>
<keyword evidence="7 14" id="KW-0812">Transmembrane</keyword>
<dbReference type="AlphaFoldDB" id="Q97M81"/>
<evidence type="ECO:0000256" key="10">
    <source>
        <dbReference type="ARBA" id="ARBA00022840"/>
    </source>
</evidence>
<feature type="transmembrane region" description="Helical" evidence="14">
    <location>
        <begin position="6"/>
        <end position="29"/>
    </location>
</feature>
<dbReference type="GO" id="GO:0005886">
    <property type="term" value="C:plasma membrane"/>
    <property type="evidence" value="ECO:0007669"/>
    <property type="project" value="UniProtKB-SubCell"/>
</dbReference>
<evidence type="ECO:0000259" key="15">
    <source>
        <dbReference type="PROSITE" id="PS50109"/>
    </source>
</evidence>
<keyword evidence="6" id="KW-0808">Transferase</keyword>
<dbReference type="PANTHER" id="PTHR45528:SF1">
    <property type="entry name" value="SENSOR HISTIDINE KINASE CPXA"/>
    <property type="match status" value="1"/>
</dbReference>
<feature type="domain" description="HAMP" evidence="16">
    <location>
        <begin position="208"/>
        <end position="260"/>
    </location>
</feature>
<keyword evidence="11 14" id="KW-1133">Transmembrane helix</keyword>
<dbReference type="eggNOG" id="COG3850">
    <property type="taxonomic scope" value="Bacteria"/>
</dbReference>
<evidence type="ECO:0000313" key="18">
    <source>
        <dbReference type="Proteomes" id="UP000000814"/>
    </source>
</evidence>
<dbReference type="GO" id="GO:0005524">
    <property type="term" value="F:ATP binding"/>
    <property type="evidence" value="ECO:0007669"/>
    <property type="project" value="UniProtKB-KW"/>
</dbReference>
<evidence type="ECO:0000256" key="14">
    <source>
        <dbReference type="SAM" id="Phobius"/>
    </source>
</evidence>
<dbReference type="InterPro" id="IPR003661">
    <property type="entry name" value="HisK_dim/P_dom"/>
</dbReference>
<dbReference type="PATRIC" id="fig|272562.8.peg.509"/>
<accession>Q97M81</accession>
<evidence type="ECO:0000256" key="5">
    <source>
        <dbReference type="ARBA" id="ARBA00022553"/>
    </source>
</evidence>
<dbReference type="Gene3D" id="6.10.340.10">
    <property type="match status" value="1"/>
</dbReference>
<keyword evidence="18" id="KW-1185">Reference proteome</keyword>
<protein>
    <recommendedName>
        <fullName evidence="3">histidine kinase</fullName>
        <ecNumber evidence="3">2.7.13.3</ecNumber>
    </recommendedName>
</protein>
<organism evidence="17 18">
    <name type="scientific">Clostridium acetobutylicum (strain ATCC 824 / DSM 792 / JCM 1419 / IAM 19013 / LMG 5710 / NBRC 13948 / NRRL B-527 / VKM B-1787 / 2291 / W)</name>
    <dbReference type="NCBI Taxonomy" id="272562"/>
    <lineage>
        <taxon>Bacteria</taxon>
        <taxon>Bacillati</taxon>
        <taxon>Bacillota</taxon>
        <taxon>Clostridia</taxon>
        <taxon>Eubacteriales</taxon>
        <taxon>Clostridiaceae</taxon>
        <taxon>Clostridium</taxon>
    </lineage>
</organism>
<dbReference type="EMBL" id="AE001437">
    <property type="protein sequence ID" value="AAK78298.1"/>
    <property type="molecule type" value="Genomic_DNA"/>
</dbReference>
<dbReference type="CDD" id="cd00082">
    <property type="entry name" value="HisKA"/>
    <property type="match status" value="1"/>
</dbReference>
<evidence type="ECO:0000256" key="8">
    <source>
        <dbReference type="ARBA" id="ARBA00022741"/>
    </source>
</evidence>
<dbReference type="CDD" id="cd06225">
    <property type="entry name" value="HAMP"/>
    <property type="match status" value="1"/>
</dbReference>
<dbReference type="Proteomes" id="UP000000814">
    <property type="component" value="Chromosome"/>
</dbReference>
<dbReference type="SUPFAM" id="SSF47384">
    <property type="entry name" value="Homodimeric domain of signal transducing histidine kinase"/>
    <property type="match status" value="1"/>
</dbReference>
<dbReference type="SUPFAM" id="SSF158472">
    <property type="entry name" value="HAMP domain-like"/>
    <property type="match status" value="1"/>
</dbReference>
<dbReference type="HOGENOM" id="CLU_000445_89_6_9"/>
<dbReference type="Pfam" id="PF00672">
    <property type="entry name" value="HAMP"/>
    <property type="match status" value="1"/>
</dbReference>
<dbReference type="PRINTS" id="PR00344">
    <property type="entry name" value="BCTRLSENSOR"/>
</dbReference>
<evidence type="ECO:0000256" key="12">
    <source>
        <dbReference type="ARBA" id="ARBA00023012"/>
    </source>
</evidence>
<dbReference type="Gene3D" id="1.10.287.130">
    <property type="match status" value="1"/>
</dbReference>
<evidence type="ECO:0000256" key="7">
    <source>
        <dbReference type="ARBA" id="ARBA00022692"/>
    </source>
</evidence>
<evidence type="ECO:0000256" key="1">
    <source>
        <dbReference type="ARBA" id="ARBA00000085"/>
    </source>
</evidence>
<evidence type="ECO:0000256" key="3">
    <source>
        <dbReference type="ARBA" id="ARBA00012438"/>
    </source>
</evidence>
<dbReference type="Gene3D" id="3.30.565.10">
    <property type="entry name" value="Histidine kinase-like ATPase, C-terminal domain"/>
    <property type="match status" value="1"/>
</dbReference>
<evidence type="ECO:0000256" key="13">
    <source>
        <dbReference type="ARBA" id="ARBA00023136"/>
    </source>
</evidence>
<dbReference type="KEGG" id="cac:CA_C0317"/>
<dbReference type="Pfam" id="PF02518">
    <property type="entry name" value="HATPase_c"/>
    <property type="match status" value="1"/>
</dbReference>
<dbReference type="PROSITE" id="PS50109">
    <property type="entry name" value="HIS_KIN"/>
    <property type="match status" value="1"/>
</dbReference>
<sequence>MSIKTKLVFSNIAMCLIPLILCLITLFGLNNLYSRKLKSYYEVEDMKKKPLLNPYIELKSINIRPFKELQSESEAIPDNFEDKKVLKTINEALLKKNTYIIVEKSGNVVFNGSKKNNKDIISKLDDLNYSRNADRPEPPRTESISDDSETLIRQFTFIFSDGSSGNVFLVADTSKLSQLATEFIISIIIAIIAIISLTGGFITFLVSRSILIPLNQLKIGTEKIKHGNLDFKVRAESSDEIGELCDAFDSMRKKLKESVELQAQYENNRKELISNISHDLKTPITSIKGYIEGIRDGVADTPEKMEKYVNTIYNKTQSMNYLIEELLTYSKLDLKKLPFYFIDMDFVSYMNDLMEEFKFDVEKNNMEFSYDNHIKGKANVRIDVQNINRVISNIISNSIKYMDKEHGKISVEVDSNNEEVLVGIKDNGMGISEEALPYVFDRFYREDFSRNTSKGGSGLGLAICKKIIEEHGGSIWAKSQKGHGTEIWFSIKLKNRIN</sequence>
<dbReference type="PIR" id="G96938">
    <property type="entry name" value="G96938"/>
</dbReference>
<evidence type="ECO:0000256" key="11">
    <source>
        <dbReference type="ARBA" id="ARBA00022989"/>
    </source>
</evidence>
<dbReference type="OrthoDB" id="335833at2"/>
<gene>
    <name evidence="17" type="ordered locus">CA_C0317</name>
</gene>
<dbReference type="CDD" id="cd00075">
    <property type="entry name" value="HATPase"/>
    <property type="match status" value="1"/>
</dbReference>
<keyword evidence="10" id="KW-0067">ATP-binding</keyword>